<proteinExistence type="predicted"/>
<evidence type="ECO:0000256" key="1">
    <source>
        <dbReference type="SAM" id="SignalP"/>
    </source>
</evidence>
<name>A0A368ZCD6_9RHOB</name>
<keyword evidence="1" id="KW-0732">Signal</keyword>
<feature type="chain" id="PRO_5016883897" evidence="1">
    <location>
        <begin position="44"/>
        <end position="267"/>
    </location>
</feature>
<sequence length="267" mass="29367">MHKAYTTSPPRGHSLRALRVARSATAPAAMAALLTLFALPGHAAEFTPPQGCKLEMTVQNRGCTVSQHYRCSVDAAGDQRVTIFTPDGPVYQSRIDKETRWLESTNLVQGVTDLLVDQADDHASFSTLLQTGRDDFDFWTQSDDGQRLHHVGHDELPGDKVTIDGVPLETTRFELTTFSETGEVLIERKGQQFVSRSHGRFYGGIEHSTDWTGAVQDVNDSPVTFAFPGQSGFGATRPEYDCDLQMVGGDEASPLLRQLMILKEALI</sequence>
<gene>
    <name evidence="2" type="ORF">DFP89_10284</name>
</gene>
<evidence type="ECO:0000313" key="3">
    <source>
        <dbReference type="Proteomes" id="UP000253345"/>
    </source>
</evidence>
<dbReference type="AlphaFoldDB" id="A0A368ZCD6"/>
<protein>
    <submittedName>
        <fullName evidence="2">Uncharacterized protein</fullName>
    </submittedName>
</protein>
<reference evidence="2 3" key="1">
    <citation type="submission" date="2018-07" db="EMBL/GenBank/DDBJ databases">
        <title>Genomic Encyclopedia of Type Strains, Phase III (KMG-III): the genomes of soil and plant-associated and newly described type strains.</title>
        <authorList>
            <person name="Whitman W."/>
        </authorList>
    </citation>
    <scope>NUCLEOTIDE SEQUENCE [LARGE SCALE GENOMIC DNA]</scope>
    <source>
        <strain evidence="2 3">CECT 8525</strain>
    </source>
</reference>
<keyword evidence="3" id="KW-1185">Reference proteome</keyword>
<feature type="signal peptide" evidence="1">
    <location>
        <begin position="1"/>
        <end position="43"/>
    </location>
</feature>
<dbReference type="EMBL" id="QPJL01000002">
    <property type="protein sequence ID" value="RCW88154.1"/>
    <property type="molecule type" value="Genomic_DNA"/>
</dbReference>
<evidence type="ECO:0000313" key="2">
    <source>
        <dbReference type="EMBL" id="RCW88154.1"/>
    </source>
</evidence>
<organism evidence="2 3">
    <name type="scientific">Paracoccus lutimaris</name>
    <dbReference type="NCBI Taxonomy" id="1490030"/>
    <lineage>
        <taxon>Bacteria</taxon>
        <taxon>Pseudomonadati</taxon>
        <taxon>Pseudomonadota</taxon>
        <taxon>Alphaproteobacteria</taxon>
        <taxon>Rhodobacterales</taxon>
        <taxon>Paracoccaceae</taxon>
        <taxon>Paracoccus</taxon>
    </lineage>
</organism>
<comment type="caution">
    <text evidence="2">The sequence shown here is derived from an EMBL/GenBank/DDBJ whole genome shotgun (WGS) entry which is preliminary data.</text>
</comment>
<accession>A0A368ZCD6</accession>
<dbReference type="Proteomes" id="UP000253345">
    <property type="component" value="Unassembled WGS sequence"/>
</dbReference>